<organism evidence="1 2">
    <name type="scientific">Pandoraea aquatica</name>
    <dbReference type="NCBI Taxonomy" id="2508290"/>
    <lineage>
        <taxon>Bacteria</taxon>
        <taxon>Pseudomonadati</taxon>
        <taxon>Pseudomonadota</taxon>
        <taxon>Betaproteobacteria</taxon>
        <taxon>Burkholderiales</taxon>
        <taxon>Burkholderiaceae</taxon>
        <taxon>Pandoraea</taxon>
    </lineage>
</organism>
<evidence type="ECO:0000313" key="2">
    <source>
        <dbReference type="Proteomes" id="UP000366819"/>
    </source>
</evidence>
<accession>A0A5E4S739</accession>
<reference evidence="1 2" key="1">
    <citation type="submission" date="2019-08" db="EMBL/GenBank/DDBJ databases">
        <authorList>
            <person name="Peeters C."/>
        </authorList>
    </citation>
    <scope>NUCLEOTIDE SEQUENCE [LARGE SCALE GENOMIC DNA]</scope>
    <source>
        <strain evidence="1 2">LMG 31011</strain>
    </source>
</reference>
<protein>
    <submittedName>
        <fullName evidence="1">Uncharacterized protein</fullName>
    </submittedName>
</protein>
<name>A0A5E4S739_9BURK</name>
<gene>
    <name evidence="1" type="ORF">PAQ31011_00581</name>
</gene>
<dbReference type="Proteomes" id="UP000366819">
    <property type="component" value="Unassembled WGS sequence"/>
</dbReference>
<sequence>MKGSTSRSVVSRSVVRTWSVLTFIGILLSITCTLAHAASGVDVAQLVNQRYDSRVERCAVDRPIWMCSGLVVRPLAGGASQQLAALTPEETQTQSAELAFVRGDLRTSSLGATAGFILADGFTASGWQKPYDVRCVYPVDVTPPGTTGAHGCDLLGGTTPVPPDWSSCATHGVTDATTWLAHFVANGQAPLRQCSLSAQTATQFHSAMQAHGQVADSLAQMPMSLLIPAWNPATPATIPVQAFYYDASTPGQLVQAQRYQMQYFTATNEWVPILRVTFAPGQGASFGFDETDQMDEGFRVAERLTDRYKDLSSSCNGGKDPAFYCDGVLIRMVAVRDMPVWNPRADYFDRDGVSFSYLRADAKVTSVASWTGGTGLIMKEFNAPSEQRLILKCSFPTDAGTASRPDSCIPPAGYGDPRFCDQLGVTSYATWYARYSNSNIWGHCPFRPDPASFQLSITIRRDYPSDVIMGYKHNEITMKPWPRDIPAKLPLEAFVAVGNVYADARTIQQGYFGATGRFLPIIRVNVTAAADQVFIYVPGDQIGAN</sequence>
<proteinExistence type="predicted"/>
<keyword evidence="2" id="KW-1185">Reference proteome</keyword>
<evidence type="ECO:0000313" key="1">
    <source>
        <dbReference type="EMBL" id="VVD70612.1"/>
    </source>
</evidence>
<dbReference type="AlphaFoldDB" id="A0A5E4S739"/>
<dbReference type="EMBL" id="CABPSN010000001">
    <property type="protein sequence ID" value="VVD70612.1"/>
    <property type="molecule type" value="Genomic_DNA"/>
</dbReference>